<dbReference type="InterPro" id="IPR036770">
    <property type="entry name" value="Ankyrin_rpt-contain_sf"/>
</dbReference>
<dbReference type="InterPro" id="IPR027417">
    <property type="entry name" value="P-loop_NTPase"/>
</dbReference>
<reference evidence="6 7" key="1">
    <citation type="submission" date="2023-08" db="EMBL/GenBank/DDBJ databases">
        <title>Black Yeasts Isolated from many extreme environments.</title>
        <authorList>
            <person name="Coleine C."/>
            <person name="Stajich J.E."/>
            <person name="Selbmann L."/>
        </authorList>
    </citation>
    <scope>NUCLEOTIDE SEQUENCE [LARGE SCALE GENOMIC DNA]</scope>
    <source>
        <strain evidence="6 7">CCFEE 5792</strain>
    </source>
</reference>
<feature type="domain" description="Nephrocystin 3-like N-terminal" evidence="5">
    <location>
        <begin position="406"/>
        <end position="571"/>
    </location>
</feature>
<proteinExistence type="predicted"/>
<dbReference type="InterPro" id="IPR035994">
    <property type="entry name" value="Nucleoside_phosphorylase_sf"/>
</dbReference>
<dbReference type="Proteomes" id="UP001358417">
    <property type="component" value="Unassembled WGS sequence"/>
</dbReference>
<dbReference type="PROSITE" id="PS50088">
    <property type="entry name" value="ANK_REPEAT"/>
    <property type="match status" value="2"/>
</dbReference>
<dbReference type="InterPro" id="IPR054471">
    <property type="entry name" value="GPIID_WHD"/>
</dbReference>
<evidence type="ECO:0000256" key="1">
    <source>
        <dbReference type="ARBA" id="ARBA00022737"/>
    </source>
</evidence>
<keyword evidence="1" id="KW-0677">Repeat</keyword>
<evidence type="ECO:0000259" key="4">
    <source>
        <dbReference type="Pfam" id="PF22939"/>
    </source>
</evidence>
<name>A0AAV9N2G0_9EURO</name>
<dbReference type="Pfam" id="PF22939">
    <property type="entry name" value="WHD_GPIID"/>
    <property type="match status" value="1"/>
</dbReference>
<gene>
    <name evidence="6" type="ORF">LTR84_005949</name>
</gene>
<evidence type="ECO:0000259" key="5">
    <source>
        <dbReference type="Pfam" id="PF24883"/>
    </source>
</evidence>
<sequence length="1042" mass="115441">MLNFEYDHRSKRELPAGDEDERSHTSTRRARRFSYDDYTVGWICALPLEMNAAKAMLDEKHNSLPNPIDDDNVYTLGQMGFHNVVMTCLPSGIYGTTSAALVANKMQSTFRSIRFGLMVGIGGGAPSKFADIRLGDIVVSKPTENFGGVVPYDYGKAIQEGVFKRTGTLNKPPQALPKAVSSLQADKLKSSKILAYLSEAAAKDPDMTDEFTFSDCREDWLFEAQYEHNDSETTCNGCDKSRLVTRSARSTRDPVIHYGLIASGNQVMKHASTRDRLASEYGILCFEMEAAGLMDHFPSLVIRGVCDYSDSHKSKTWQAYAAAVAAAYAKIILSVVPVTQSSRAVATTIAKPSVDLANSDFPEGRGTRNLAIDEAARMQKANILTWLSTFHYRQKYTDLCKRRMKDTGQWLLNSDTFQQWLSKGQSPYRPVWCCGDPGTGKSVLASLMIDHIMAICSSAARSKAIAYHFVDHLDEASGNCLTILRSILHQLSEQLDPLPMVITTLFEDLYKKGKEIGFDETKLAIRACINMLDQVFVVIDALDEAPAQERSSLLSTIKEFSSQCKIIVTSRPHLDDISRTFHDDPSIDVTAQDSDLQLYLRSRMSSTCHSFVGNEDFMDQIIHTIIEHAHGLFLLAVLHIDNVLNEPTIGDALVALSSISSNLQLTFQTMLKRIANQQNQNRVGLATRALAVLAYVKRPLQAIELCDILSVRPNQTHLNSLFRPSCATVLDCCGGLVVLDKNTSTIHLVHYTLQEYIRTDPFGQEIAPPTTVARLCLEYLGMDDFASGSFANEQEIFTCIMSYPFYPYAARWWGHHVNGDKSLIGSTLDLLWSSPHRATLAQVFMYDAGLREEYWCAEEANSNNPLTVAAWYHMHEVSRILLDDDCIPVDSATSLGTTALIRSTSENDVTLAKMLIERGADPYGCNWYGSSLHCVAESGHCEVMEYLLNLGLDVDSRDHHGRTPLHCAAQRGRSGVVRLLLDRGASIDVISNAGLTPLGEAVLSQQDCDFCFFLMEQMAMAGTDVGLVGLLALLDPDQVEDV</sequence>
<dbReference type="PROSITE" id="PS50297">
    <property type="entry name" value="ANK_REP_REGION"/>
    <property type="match status" value="2"/>
</dbReference>
<feature type="repeat" description="ANK" evidence="2">
    <location>
        <begin position="930"/>
        <end position="959"/>
    </location>
</feature>
<dbReference type="GO" id="GO:0009116">
    <property type="term" value="P:nucleoside metabolic process"/>
    <property type="evidence" value="ECO:0007669"/>
    <property type="project" value="InterPro"/>
</dbReference>
<protein>
    <recommendedName>
        <fullName evidence="8">Nucleoside phosphorylase domain-containing protein</fullName>
    </recommendedName>
</protein>
<feature type="region of interest" description="Disordered" evidence="3">
    <location>
        <begin position="1"/>
        <end position="28"/>
    </location>
</feature>
<dbReference type="GO" id="GO:0003824">
    <property type="term" value="F:catalytic activity"/>
    <property type="evidence" value="ECO:0007669"/>
    <property type="project" value="InterPro"/>
</dbReference>
<dbReference type="InterPro" id="IPR002110">
    <property type="entry name" value="Ankyrin_rpt"/>
</dbReference>
<dbReference type="Gene3D" id="3.40.50.300">
    <property type="entry name" value="P-loop containing nucleotide triphosphate hydrolases"/>
    <property type="match status" value="1"/>
</dbReference>
<feature type="compositionally biased region" description="Basic and acidic residues" evidence="3">
    <location>
        <begin position="1"/>
        <end position="15"/>
    </location>
</feature>
<dbReference type="Gene3D" id="3.40.50.1580">
    <property type="entry name" value="Nucleoside phosphorylase domain"/>
    <property type="match status" value="1"/>
</dbReference>
<dbReference type="SMART" id="SM00248">
    <property type="entry name" value="ANK"/>
    <property type="match status" value="4"/>
</dbReference>
<dbReference type="SUPFAM" id="SSF48403">
    <property type="entry name" value="Ankyrin repeat"/>
    <property type="match status" value="1"/>
</dbReference>
<dbReference type="Pfam" id="PF24883">
    <property type="entry name" value="NPHP3_N"/>
    <property type="match status" value="1"/>
</dbReference>
<keyword evidence="7" id="KW-1185">Reference proteome</keyword>
<feature type="domain" description="GPI inositol-deacylase winged helix" evidence="4">
    <location>
        <begin position="685"/>
        <end position="762"/>
    </location>
</feature>
<dbReference type="Pfam" id="PF12796">
    <property type="entry name" value="Ank_2"/>
    <property type="match status" value="1"/>
</dbReference>
<evidence type="ECO:0000313" key="7">
    <source>
        <dbReference type="Proteomes" id="UP001358417"/>
    </source>
</evidence>
<dbReference type="SUPFAM" id="SSF52540">
    <property type="entry name" value="P-loop containing nucleoside triphosphate hydrolases"/>
    <property type="match status" value="1"/>
</dbReference>
<dbReference type="SUPFAM" id="SSF53167">
    <property type="entry name" value="Purine and uridine phosphorylases"/>
    <property type="match status" value="1"/>
</dbReference>
<dbReference type="Gene3D" id="1.25.40.20">
    <property type="entry name" value="Ankyrin repeat-containing domain"/>
    <property type="match status" value="1"/>
</dbReference>
<dbReference type="InterPro" id="IPR053137">
    <property type="entry name" value="NLR-like"/>
</dbReference>
<comment type="caution">
    <text evidence="6">The sequence shown here is derived from an EMBL/GenBank/DDBJ whole genome shotgun (WGS) entry which is preliminary data.</text>
</comment>
<dbReference type="GeneID" id="89974123"/>
<dbReference type="EMBL" id="JAVRRD010000022">
    <property type="protein sequence ID" value="KAK5048279.1"/>
    <property type="molecule type" value="Genomic_DNA"/>
</dbReference>
<dbReference type="PANTHER" id="PTHR46082">
    <property type="entry name" value="ATP/GTP-BINDING PROTEIN-RELATED"/>
    <property type="match status" value="1"/>
</dbReference>
<dbReference type="InterPro" id="IPR056884">
    <property type="entry name" value="NPHP3-like_N"/>
</dbReference>
<keyword evidence="2" id="KW-0040">ANK repeat</keyword>
<dbReference type="AlphaFoldDB" id="A0AAV9N2G0"/>
<evidence type="ECO:0000256" key="2">
    <source>
        <dbReference type="PROSITE-ProRule" id="PRU00023"/>
    </source>
</evidence>
<dbReference type="RefSeq" id="XP_064703737.1">
    <property type="nucleotide sequence ID" value="XM_064849513.1"/>
</dbReference>
<feature type="repeat" description="ANK" evidence="2">
    <location>
        <begin position="960"/>
        <end position="992"/>
    </location>
</feature>
<accession>A0AAV9N2G0</accession>
<evidence type="ECO:0000256" key="3">
    <source>
        <dbReference type="SAM" id="MobiDB-lite"/>
    </source>
</evidence>
<evidence type="ECO:0000313" key="6">
    <source>
        <dbReference type="EMBL" id="KAK5048279.1"/>
    </source>
</evidence>
<evidence type="ECO:0008006" key="8">
    <source>
        <dbReference type="Google" id="ProtNLM"/>
    </source>
</evidence>
<dbReference type="PANTHER" id="PTHR46082:SF11">
    <property type="entry name" value="AAA+ ATPASE DOMAIN-CONTAINING PROTEIN-RELATED"/>
    <property type="match status" value="1"/>
</dbReference>
<organism evidence="6 7">
    <name type="scientific">Exophiala bonariae</name>
    <dbReference type="NCBI Taxonomy" id="1690606"/>
    <lineage>
        <taxon>Eukaryota</taxon>
        <taxon>Fungi</taxon>
        <taxon>Dikarya</taxon>
        <taxon>Ascomycota</taxon>
        <taxon>Pezizomycotina</taxon>
        <taxon>Eurotiomycetes</taxon>
        <taxon>Chaetothyriomycetidae</taxon>
        <taxon>Chaetothyriales</taxon>
        <taxon>Herpotrichiellaceae</taxon>
        <taxon>Exophiala</taxon>
    </lineage>
</organism>